<accession>A0AAC8XNB8</accession>
<dbReference type="InterPro" id="IPR028994">
    <property type="entry name" value="Integrin_alpha_N"/>
</dbReference>
<evidence type="ECO:0000313" key="3">
    <source>
        <dbReference type="Proteomes" id="UP000061468"/>
    </source>
</evidence>
<evidence type="ECO:0000256" key="1">
    <source>
        <dbReference type="SAM" id="SignalP"/>
    </source>
</evidence>
<name>A0AAC8XNB8_9ALTE</name>
<dbReference type="GO" id="GO:0005509">
    <property type="term" value="F:calcium ion binding"/>
    <property type="evidence" value="ECO:0007669"/>
    <property type="project" value="InterPro"/>
</dbReference>
<protein>
    <recommendedName>
        <fullName evidence="4">VCBS repeat-containing protein</fullName>
    </recommendedName>
</protein>
<dbReference type="SUPFAM" id="SSF103647">
    <property type="entry name" value="TSP type-3 repeat"/>
    <property type="match status" value="1"/>
</dbReference>
<dbReference type="Proteomes" id="UP000061468">
    <property type="component" value="Chromosome"/>
</dbReference>
<sequence length="538" mass="59427">MKKRHIAVAVALCISGSAAANDLDWSTGNWDLTNWQNGGNTDYLDTDGDLVLNIRDDDDDNDGYADNIDVFPLDPNDWEDSDSDGLGDNYELSVGLNPNDEDSDGDGIVDGEDPFPLTPEVLKTIRYAMPIDDIDNDGISDLAVIYEAEDGTVSASVYNKMSNELINSFNFPNTYKSFTAHVLDDVNNNGSQEIALFGVIDAPSSNAGQTSKLTVKDAKTSAITGTFKWPGNWYNPKYTQLADLTGDGIAEVAMQGAFYIDDRPQMLVRDGVSGELIRRYGFPSFMYNAEYVQLSDMNGDDTPEVGMIGILKRNNKIQVRVIDGSDDSNKLPSYNFGDDWADYQWLSLPDIDFDNINDVGLYGRRLSNSRIQLFTKSGADKAGTLGIYSWPEDLVEHKPLIVNDINFDGVKDFAVGGLRENANRYQFIIKDGTNRSETLANLGWPITLETPYFYEVNDIDGDGMLDFALAGFRLRDGRFEVAVKNLDNQKVNDFVTNIDWLEAPTVLPVPDINGDGLADIVVYGYDKLGTSVLEVLSN</sequence>
<evidence type="ECO:0000313" key="2">
    <source>
        <dbReference type="EMBL" id="AMJ79949.1"/>
    </source>
</evidence>
<dbReference type="AlphaFoldDB" id="A0AAC8XNB8"/>
<dbReference type="SUPFAM" id="SSF69318">
    <property type="entry name" value="Integrin alpha N-terminal domain"/>
    <property type="match status" value="1"/>
</dbReference>
<dbReference type="Gene3D" id="4.10.1080.10">
    <property type="entry name" value="TSP type-3 repeat"/>
    <property type="match status" value="1"/>
</dbReference>
<keyword evidence="1" id="KW-0732">Signal</keyword>
<gene>
    <name evidence="2" type="ORF">AV942_17485</name>
</gene>
<proteinExistence type="predicted"/>
<dbReference type="RefSeq" id="WP_015068214.1">
    <property type="nucleotide sequence ID" value="NZ_CP013928.1"/>
</dbReference>
<dbReference type="EMBL" id="CP013928">
    <property type="protein sequence ID" value="AMJ79949.1"/>
    <property type="molecule type" value="Genomic_DNA"/>
</dbReference>
<feature type="chain" id="PRO_5042055373" description="VCBS repeat-containing protein" evidence="1">
    <location>
        <begin position="21"/>
        <end position="538"/>
    </location>
</feature>
<reference evidence="2 3" key="1">
    <citation type="submission" date="2015-12" db="EMBL/GenBank/DDBJ databases">
        <title>Intraspecies pangenome expansion in the marine bacterium Alteromonas.</title>
        <authorList>
            <person name="Lopez-Perez M."/>
            <person name="Rodriguez-Valera F."/>
        </authorList>
    </citation>
    <scope>NUCLEOTIDE SEQUENCE [LARGE SCALE GENOMIC DNA]</scope>
    <source>
        <strain evidence="2 3">UM8</strain>
    </source>
</reference>
<feature type="signal peptide" evidence="1">
    <location>
        <begin position="1"/>
        <end position="20"/>
    </location>
</feature>
<evidence type="ECO:0008006" key="4">
    <source>
        <dbReference type="Google" id="ProtNLM"/>
    </source>
</evidence>
<dbReference type="InterPro" id="IPR028974">
    <property type="entry name" value="TSP_type-3_rpt"/>
</dbReference>
<organism evidence="2 3">
    <name type="scientific">Alteromonas mediterranea</name>
    <dbReference type="NCBI Taxonomy" id="314275"/>
    <lineage>
        <taxon>Bacteria</taxon>
        <taxon>Pseudomonadati</taxon>
        <taxon>Pseudomonadota</taxon>
        <taxon>Gammaproteobacteria</taxon>
        <taxon>Alteromonadales</taxon>
        <taxon>Alteromonadaceae</taxon>
        <taxon>Alteromonas/Salinimonas group</taxon>
        <taxon>Alteromonas</taxon>
    </lineage>
</organism>